<keyword evidence="1" id="KW-0677">Repeat</keyword>
<dbReference type="Pfam" id="PF12796">
    <property type="entry name" value="Ank_2"/>
    <property type="match status" value="1"/>
</dbReference>
<evidence type="ECO:0000259" key="2">
    <source>
        <dbReference type="Pfam" id="PF22939"/>
    </source>
</evidence>
<evidence type="ECO:0000313" key="5">
    <source>
        <dbReference type="Proteomes" id="UP001240678"/>
    </source>
</evidence>
<dbReference type="InterPro" id="IPR002110">
    <property type="entry name" value="Ankyrin_rpt"/>
</dbReference>
<dbReference type="InterPro" id="IPR054471">
    <property type="entry name" value="GPIID_WHD"/>
</dbReference>
<name>A0AAJ0DTN7_9PEZI</name>
<dbReference type="SMART" id="SM00248">
    <property type="entry name" value="ANK"/>
    <property type="match status" value="5"/>
</dbReference>
<gene>
    <name evidence="4" type="ORF">CCOS01_14852</name>
</gene>
<dbReference type="GeneID" id="85346541"/>
<dbReference type="Pfam" id="PF24883">
    <property type="entry name" value="NPHP3_N"/>
    <property type="match status" value="1"/>
</dbReference>
<dbReference type="Gene3D" id="1.25.40.20">
    <property type="entry name" value="Ankyrin repeat-containing domain"/>
    <property type="match status" value="2"/>
</dbReference>
<dbReference type="AlphaFoldDB" id="A0AAJ0DTN7"/>
<evidence type="ECO:0000256" key="1">
    <source>
        <dbReference type="ARBA" id="ARBA00022737"/>
    </source>
</evidence>
<dbReference type="Gene3D" id="3.40.50.300">
    <property type="entry name" value="P-loop containing nucleotide triphosphate hydrolases"/>
    <property type="match status" value="1"/>
</dbReference>
<dbReference type="RefSeq" id="XP_060306179.1">
    <property type="nucleotide sequence ID" value="XM_060462994.1"/>
</dbReference>
<dbReference type="InterPro" id="IPR027417">
    <property type="entry name" value="P-loop_NTPase"/>
</dbReference>
<dbReference type="PANTHER" id="PTHR10039">
    <property type="entry name" value="AMELOGENIN"/>
    <property type="match status" value="1"/>
</dbReference>
<feature type="domain" description="Nephrocystin 3-like N-terminal" evidence="3">
    <location>
        <begin position="200"/>
        <end position="359"/>
    </location>
</feature>
<dbReference type="InterPro" id="IPR056884">
    <property type="entry name" value="NPHP3-like_N"/>
</dbReference>
<sequence>MDPSGIIGIISVVAQIVTTCTKLGLSWRDAPEDAKKFKNEMDGLYKTLSETSSLLIQNPDFIAAFEGQHSAVLSNLMTLSSPDDESLLSACQDELVRILEGLQKQLKGSRFGWQRFKAMFSGEMTQSAIENLQRRCQLINSMISIDNTTLAVKTNLEVRSLKKDLAGRHLEERKIQILDRITPVDFTTQQIDNLDRRQEGTGKWLLESPEFEAWVLGDRRTLFCPGMPGAGKTMLSSIVIEHLKRRFEGNSTVGVSFMFCNFRRHDEQTPRNLLASVLKQLYCTTPEECEEVENTYRHGMSSASKQDIMRCLQAVVPRFSRVYVVIDALDELDENRNMFLEAIWSLQETSYVNIFATSRHIPEIERYFDGSPCIEIRASDGDVMKFLDGQMSKLPLAVRKNEGLQDQIKDAIIQAVQGMFLLAQLHLDSLQGKRSAKAVKEALRKFSSGSEAYDVAYENAMERIERQLEDQRSLAKDTLSWICCARRPLDTVELQHALAVEEGTTKLDEDNLPELEDIISVCAGLVTIDEESKIIRLVHYTTQEFFERTKERWIPEAQTLLAKSCVAYLSYDKFRFTYEEHFERMWINLEKEEQIQLSQSREDRRWLNITGDPLYDYAAYNWGYHARYINHPDQGILRFLTDRAYNDVHCSSARSLLFNHKHLSNFDSVPMPQFVHGLHLAAYFGLARIFELLGGTDKDNLNLKDSCGYTPYTYAIWGGDEKFLDYLFAQSGLEPNMEVKDGLFDLFSIALICENETAVRHLIGMYQSHHERNWLLVLILAIKWGNVHIFKLLTEAGKVDIDVLERHWAKRLAEGNESKFTVTERPFSLLLQAAEEGRVEIVKYLVETQKVDIKTQNSLGGTPFSMAICRGNLKVAQYLYDTGLVDPNTAIDKWGTLLHYVAGHILVKPQSVQWLLDGGKVDASLFIKSKSGETPLDLALRKWGTGDPIPKMIADRMTFTSGIDFLEDL</sequence>
<dbReference type="SUPFAM" id="SSF52540">
    <property type="entry name" value="P-loop containing nucleoside triphosphate hydrolases"/>
    <property type="match status" value="1"/>
</dbReference>
<proteinExistence type="predicted"/>
<dbReference type="InterPro" id="IPR036770">
    <property type="entry name" value="Ankyrin_rpt-contain_sf"/>
</dbReference>
<comment type="caution">
    <text evidence="4">The sequence shown here is derived from an EMBL/GenBank/DDBJ whole genome shotgun (WGS) entry which is preliminary data.</text>
</comment>
<dbReference type="PANTHER" id="PTHR10039:SF15">
    <property type="entry name" value="NACHT DOMAIN-CONTAINING PROTEIN"/>
    <property type="match status" value="1"/>
</dbReference>
<evidence type="ECO:0000259" key="3">
    <source>
        <dbReference type="Pfam" id="PF24883"/>
    </source>
</evidence>
<evidence type="ECO:0000313" key="4">
    <source>
        <dbReference type="EMBL" id="KAK1511090.1"/>
    </source>
</evidence>
<dbReference type="SUPFAM" id="SSF48403">
    <property type="entry name" value="Ankyrin repeat"/>
    <property type="match status" value="1"/>
</dbReference>
<dbReference type="EMBL" id="MOOE01000022">
    <property type="protein sequence ID" value="KAK1511090.1"/>
    <property type="molecule type" value="Genomic_DNA"/>
</dbReference>
<protein>
    <submittedName>
        <fullName evidence="4">Ankyrin repeat protein</fullName>
    </submittedName>
</protein>
<keyword evidence="5" id="KW-1185">Reference proteome</keyword>
<feature type="domain" description="GPI inositol-deacylase winged helix" evidence="2">
    <location>
        <begin position="470"/>
        <end position="546"/>
    </location>
</feature>
<accession>A0AAJ0DTN7</accession>
<organism evidence="4 5">
    <name type="scientific">Colletotrichum costaricense</name>
    <dbReference type="NCBI Taxonomy" id="1209916"/>
    <lineage>
        <taxon>Eukaryota</taxon>
        <taxon>Fungi</taxon>
        <taxon>Dikarya</taxon>
        <taxon>Ascomycota</taxon>
        <taxon>Pezizomycotina</taxon>
        <taxon>Sordariomycetes</taxon>
        <taxon>Hypocreomycetidae</taxon>
        <taxon>Glomerellales</taxon>
        <taxon>Glomerellaceae</taxon>
        <taxon>Colletotrichum</taxon>
        <taxon>Colletotrichum acutatum species complex</taxon>
    </lineage>
</organism>
<reference evidence="4 5" key="1">
    <citation type="submission" date="2016-10" db="EMBL/GenBank/DDBJ databases">
        <title>The genome sequence of Colletotrichum fioriniae PJ7.</title>
        <authorList>
            <person name="Baroncelli R."/>
        </authorList>
    </citation>
    <scope>NUCLEOTIDE SEQUENCE [LARGE SCALE GENOMIC DNA]</scope>
    <source>
        <strain evidence="4 5">IMI 309622</strain>
    </source>
</reference>
<dbReference type="Proteomes" id="UP001240678">
    <property type="component" value="Unassembled WGS sequence"/>
</dbReference>
<dbReference type="Pfam" id="PF22939">
    <property type="entry name" value="WHD_GPIID"/>
    <property type="match status" value="1"/>
</dbReference>